<dbReference type="PANTHER" id="PTHR35106">
    <property type="entry name" value="BNAA07G25190D PROTEIN"/>
    <property type="match status" value="1"/>
</dbReference>
<dbReference type="PANTHER" id="PTHR35106:SF5">
    <property type="entry name" value="CARBOXYPEPTIDASE"/>
    <property type="match status" value="1"/>
</dbReference>
<dbReference type="EMBL" id="JBAMMX010000014">
    <property type="protein sequence ID" value="KAK6927884.1"/>
    <property type="molecule type" value="Genomic_DNA"/>
</dbReference>
<evidence type="ECO:0000313" key="1">
    <source>
        <dbReference type="EMBL" id="KAK6927884.1"/>
    </source>
</evidence>
<name>A0AAN8Z646_9MAGN</name>
<comment type="caution">
    <text evidence="1">The sequence shown here is derived from an EMBL/GenBank/DDBJ whole genome shotgun (WGS) entry which is preliminary data.</text>
</comment>
<dbReference type="Proteomes" id="UP001370490">
    <property type="component" value="Unassembled WGS sequence"/>
</dbReference>
<protein>
    <submittedName>
        <fullName evidence="1">Uncharacterized protein</fullName>
    </submittedName>
</protein>
<evidence type="ECO:0000313" key="2">
    <source>
        <dbReference type="Proteomes" id="UP001370490"/>
    </source>
</evidence>
<reference evidence="1 2" key="1">
    <citation type="submission" date="2023-12" db="EMBL/GenBank/DDBJ databases">
        <title>A high-quality genome assembly for Dillenia turbinata (Dilleniales).</title>
        <authorList>
            <person name="Chanderbali A."/>
        </authorList>
    </citation>
    <scope>NUCLEOTIDE SEQUENCE [LARGE SCALE GENOMIC DNA]</scope>
    <source>
        <strain evidence="1">LSX21</strain>
        <tissue evidence="1">Leaf</tissue>
    </source>
</reference>
<sequence length="143" mass="15551">MPMITIHSCVASHLSLLGISLHKPILNPHSSAVEFFNSSATLRRIPSASSPIRNSYVVNPNGKPNAAIRTCKTCKRQFDPLFNHPRACRFHTSHFGGETKSVHTGGTKDTPDSGKVLQCWHCCGSEDPLDPGCTAAPHLSYDE</sequence>
<gene>
    <name evidence="1" type="ORF">RJ641_006475</name>
</gene>
<keyword evidence="2" id="KW-1185">Reference proteome</keyword>
<dbReference type="AlphaFoldDB" id="A0AAN8Z646"/>
<organism evidence="1 2">
    <name type="scientific">Dillenia turbinata</name>
    <dbReference type="NCBI Taxonomy" id="194707"/>
    <lineage>
        <taxon>Eukaryota</taxon>
        <taxon>Viridiplantae</taxon>
        <taxon>Streptophyta</taxon>
        <taxon>Embryophyta</taxon>
        <taxon>Tracheophyta</taxon>
        <taxon>Spermatophyta</taxon>
        <taxon>Magnoliopsida</taxon>
        <taxon>eudicotyledons</taxon>
        <taxon>Gunneridae</taxon>
        <taxon>Pentapetalae</taxon>
        <taxon>Dilleniales</taxon>
        <taxon>Dilleniaceae</taxon>
        <taxon>Dillenia</taxon>
    </lineage>
</organism>
<accession>A0AAN8Z646</accession>
<proteinExistence type="predicted"/>